<evidence type="ECO:0000313" key="4">
    <source>
        <dbReference type="EMBL" id="SEQ06184.1"/>
    </source>
</evidence>
<reference evidence="5" key="1">
    <citation type="submission" date="2016-10" db="EMBL/GenBank/DDBJ databases">
        <authorList>
            <person name="Varghese N."/>
            <person name="Submissions S."/>
        </authorList>
    </citation>
    <scope>NUCLEOTIDE SEQUENCE [LARGE SCALE GENOMIC DNA]</scope>
    <source>
        <strain evidence="5">DSM 24740</strain>
    </source>
</reference>
<evidence type="ECO:0008006" key="6">
    <source>
        <dbReference type="Google" id="ProtNLM"/>
    </source>
</evidence>
<dbReference type="RefSeq" id="WP_090166325.1">
    <property type="nucleotide sequence ID" value="NZ_FOFB01000005.1"/>
</dbReference>
<name>A0A1H9CYD9_9BACT</name>
<evidence type="ECO:0000256" key="1">
    <source>
        <dbReference type="ARBA" id="ARBA00006484"/>
    </source>
</evidence>
<dbReference type="EMBL" id="FOFB01000005">
    <property type="protein sequence ID" value="SEQ06184.1"/>
    <property type="molecule type" value="Genomic_DNA"/>
</dbReference>
<gene>
    <name evidence="4" type="ORF">SAMN05444359_10567</name>
</gene>
<organism evidence="4 5">
    <name type="scientific">Neolewinella agarilytica</name>
    <dbReference type="NCBI Taxonomy" id="478744"/>
    <lineage>
        <taxon>Bacteria</taxon>
        <taxon>Pseudomonadati</taxon>
        <taxon>Bacteroidota</taxon>
        <taxon>Saprospiria</taxon>
        <taxon>Saprospirales</taxon>
        <taxon>Lewinellaceae</taxon>
        <taxon>Neolewinella</taxon>
    </lineage>
</organism>
<comment type="similarity">
    <text evidence="1 3">Belongs to the short-chain dehydrogenases/reductases (SDR) family.</text>
</comment>
<dbReference type="Proteomes" id="UP000199021">
    <property type="component" value="Unassembled WGS sequence"/>
</dbReference>
<dbReference type="InterPro" id="IPR036291">
    <property type="entry name" value="NAD(P)-bd_dom_sf"/>
</dbReference>
<protein>
    <recommendedName>
        <fullName evidence="6">Short-chain dehydrogenase</fullName>
    </recommendedName>
</protein>
<dbReference type="InParanoid" id="A0A1H9CYD9"/>
<dbReference type="STRING" id="478744.SAMN05444359_10567"/>
<evidence type="ECO:0000313" key="5">
    <source>
        <dbReference type="Proteomes" id="UP000199021"/>
    </source>
</evidence>
<evidence type="ECO:0000256" key="2">
    <source>
        <dbReference type="ARBA" id="ARBA00023002"/>
    </source>
</evidence>
<accession>A0A1H9CYD9</accession>
<keyword evidence="2" id="KW-0560">Oxidoreductase</keyword>
<dbReference type="PANTHER" id="PTHR42901:SF1">
    <property type="entry name" value="ALCOHOL DEHYDROGENASE"/>
    <property type="match status" value="1"/>
</dbReference>
<dbReference type="GO" id="GO:0016491">
    <property type="term" value="F:oxidoreductase activity"/>
    <property type="evidence" value="ECO:0007669"/>
    <property type="project" value="UniProtKB-KW"/>
</dbReference>
<dbReference type="PANTHER" id="PTHR42901">
    <property type="entry name" value="ALCOHOL DEHYDROGENASE"/>
    <property type="match status" value="1"/>
</dbReference>
<sequence>MKDVGLITGASSGIGKELARIHAEKGRDLVIVARREKELNDLKAELESKHDVSVKVIAKDLTAENAGQEIFDELTTAGIEVDYLFNNAGFGGHGKLHEQDWSLINGMMDLNVKALVKLTHLFLPGMVARGRGKILQTSSTAGYMPGPLQAVYFATKAFVNSFSWAIAAELEGTGVTVTTLNPGAVKTEFGEVADLEDTSLMDGARSARYTARKGYQAMEAGKLEIISEPVLKLALKGGLPFVPQRTIMGMVKKMQMKK</sequence>
<proteinExistence type="inferred from homology"/>
<dbReference type="InterPro" id="IPR002347">
    <property type="entry name" value="SDR_fam"/>
</dbReference>
<dbReference type="Gene3D" id="3.40.50.720">
    <property type="entry name" value="NAD(P)-binding Rossmann-like Domain"/>
    <property type="match status" value="1"/>
</dbReference>
<dbReference type="PRINTS" id="PR00081">
    <property type="entry name" value="GDHRDH"/>
</dbReference>
<dbReference type="PIRSF" id="PIRSF000126">
    <property type="entry name" value="11-beta-HSD1"/>
    <property type="match status" value="1"/>
</dbReference>
<dbReference type="Pfam" id="PF00106">
    <property type="entry name" value="adh_short"/>
    <property type="match status" value="1"/>
</dbReference>
<dbReference type="OrthoDB" id="9808814at2"/>
<dbReference type="AlphaFoldDB" id="A0A1H9CYD9"/>
<dbReference type="SUPFAM" id="SSF51735">
    <property type="entry name" value="NAD(P)-binding Rossmann-fold domains"/>
    <property type="match status" value="1"/>
</dbReference>
<dbReference type="PRINTS" id="PR00080">
    <property type="entry name" value="SDRFAMILY"/>
</dbReference>
<evidence type="ECO:0000256" key="3">
    <source>
        <dbReference type="RuleBase" id="RU000363"/>
    </source>
</evidence>
<keyword evidence="5" id="KW-1185">Reference proteome</keyword>